<protein>
    <submittedName>
        <fullName evidence="1">Uncharacterized protein</fullName>
    </submittedName>
</protein>
<proteinExistence type="predicted"/>
<sequence length="87" mass="10316">MDNKTIIIYKEYEKISLLENYLNNDKILETIVSNLIDYCIDEKYNLAEECFLILKTKISDLKLFNKIIKISLSIIDNSPLEWNIKNK</sequence>
<reference evidence="1" key="1">
    <citation type="journal article" date="2020" name="Nature">
        <title>Giant virus diversity and host interactions through global metagenomics.</title>
        <authorList>
            <person name="Schulz F."/>
            <person name="Roux S."/>
            <person name="Paez-Espino D."/>
            <person name="Jungbluth S."/>
            <person name="Walsh D.A."/>
            <person name="Denef V.J."/>
            <person name="McMahon K.D."/>
            <person name="Konstantinidis K.T."/>
            <person name="Eloe-Fadrosh E.A."/>
            <person name="Kyrpides N.C."/>
            <person name="Woyke T."/>
        </authorList>
    </citation>
    <scope>NUCLEOTIDE SEQUENCE</scope>
    <source>
        <strain evidence="1">GVMAG-S-3300013014-104</strain>
    </source>
</reference>
<dbReference type="EMBL" id="MN740945">
    <property type="protein sequence ID" value="QHU19154.1"/>
    <property type="molecule type" value="Genomic_DNA"/>
</dbReference>
<accession>A0A6C0KRW2</accession>
<name>A0A6C0KRW2_9ZZZZ</name>
<evidence type="ECO:0000313" key="1">
    <source>
        <dbReference type="EMBL" id="QHU19154.1"/>
    </source>
</evidence>
<dbReference type="AlphaFoldDB" id="A0A6C0KRW2"/>
<organism evidence="1">
    <name type="scientific">viral metagenome</name>
    <dbReference type="NCBI Taxonomy" id="1070528"/>
    <lineage>
        <taxon>unclassified sequences</taxon>
        <taxon>metagenomes</taxon>
        <taxon>organismal metagenomes</taxon>
    </lineage>
</organism>